<dbReference type="InParanoid" id="A0A554N952"/>
<keyword evidence="1" id="KW-0472">Membrane</keyword>
<dbReference type="RefSeq" id="WP_144261928.1">
    <property type="nucleotide sequence ID" value="NZ_QMDX01000005.1"/>
</dbReference>
<evidence type="ECO:0000313" key="2">
    <source>
        <dbReference type="EMBL" id="TSD13879.1"/>
    </source>
</evidence>
<organism evidence="2 3">
    <name type="scientific">Haloglomus irregulare</name>
    <dbReference type="NCBI Taxonomy" id="2234134"/>
    <lineage>
        <taxon>Archaea</taxon>
        <taxon>Methanobacteriati</taxon>
        <taxon>Methanobacteriota</taxon>
        <taxon>Stenosarchaea group</taxon>
        <taxon>Halobacteria</taxon>
        <taxon>Halobacteriales</taxon>
        <taxon>Natronomonadaceae</taxon>
        <taxon>Haloglomus</taxon>
    </lineage>
</organism>
<dbReference type="InterPro" id="IPR055708">
    <property type="entry name" value="DUF7284"/>
</dbReference>
<dbReference type="AlphaFoldDB" id="A0A554N952"/>
<keyword evidence="1" id="KW-0812">Transmembrane</keyword>
<dbReference type="Proteomes" id="UP000319894">
    <property type="component" value="Unassembled WGS sequence"/>
</dbReference>
<evidence type="ECO:0000256" key="1">
    <source>
        <dbReference type="SAM" id="Phobius"/>
    </source>
</evidence>
<keyword evidence="3" id="KW-1185">Reference proteome</keyword>
<protein>
    <submittedName>
        <fullName evidence="2">Uncharacterized protein</fullName>
    </submittedName>
</protein>
<dbReference type="OrthoDB" id="235471at2157"/>
<accession>A0A554N952</accession>
<name>A0A554N952_9EURY</name>
<sequence length="296" mass="30572">MSTGPDGRGISTVLDVALCLLLVSMAVATLALPAGELTGQSDRPDAAATARALDTGTVAVTYELSTEAVATEAEGTVPSGEAERVAHGTHTELLAEAAVKNVTLDGRRLSNASAGFERRIGATIENATDATGARTHVRAVWVPYPGAPTAGVATAGEAPPRGAAVAAATTTVPSGFPRVREQAHRAARRDGYAGVAGVLAAATVAGWFPPSEVRLALAGDHPVDALLERRYRRTAAALGASVDGPVDEAAPRRANARIEPLLAERFEHDLRDRFDTPAAAADAVRLGEVRVVVRTW</sequence>
<keyword evidence="1" id="KW-1133">Transmembrane helix</keyword>
<comment type="caution">
    <text evidence="2">The sequence shown here is derived from an EMBL/GenBank/DDBJ whole genome shotgun (WGS) entry which is preliminary data.</text>
</comment>
<evidence type="ECO:0000313" key="3">
    <source>
        <dbReference type="Proteomes" id="UP000319894"/>
    </source>
</evidence>
<dbReference type="Pfam" id="PF23955">
    <property type="entry name" value="DUF7284"/>
    <property type="match status" value="1"/>
</dbReference>
<proteinExistence type="predicted"/>
<feature type="transmembrane region" description="Helical" evidence="1">
    <location>
        <begin position="12"/>
        <end position="34"/>
    </location>
</feature>
<reference evidence="2 3" key="1">
    <citation type="submission" date="2018-06" db="EMBL/GenBank/DDBJ databases">
        <title>Natronomonas sp. F16-60 a new haloarchaeon isolated from a solar saltern of Isla Cristina, Huelva, Spain.</title>
        <authorList>
            <person name="Duran-Viseras A."/>
            <person name="Sanchez-Porro C."/>
            <person name="Ventosa A."/>
        </authorList>
    </citation>
    <scope>NUCLEOTIDE SEQUENCE [LARGE SCALE GENOMIC DNA]</scope>
    <source>
        <strain evidence="2 3">F16-60</strain>
    </source>
</reference>
<dbReference type="EMBL" id="QMDX01000005">
    <property type="protein sequence ID" value="TSD13879.1"/>
    <property type="molecule type" value="Genomic_DNA"/>
</dbReference>
<gene>
    <name evidence="2" type="ORF">DP107_09515</name>
</gene>